<feature type="compositionally biased region" description="Low complexity" evidence="1">
    <location>
        <begin position="445"/>
        <end position="484"/>
    </location>
</feature>
<dbReference type="OrthoDB" id="4117406at2759"/>
<feature type="region of interest" description="Disordered" evidence="1">
    <location>
        <begin position="386"/>
        <end position="493"/>
    </location>
</feature>
<protein>
    <submittedName>
        <fullName evidence="2">Uncharacterized protein</fullName>
    </submittedName>
</protein>
<sequence>MEWNCEPTKEELKRIFLGWPEERKGIEGDAAQIDVSGGVLVLEYDDEPDMHEDIGRLRMAVNMQERCQLMKTGAQPDDYHAPGQERLLIQLAAGYSNWLLVTIPGVKAASVMKSKATLAIDPKKARMEKKYVGDPDSPNFLPPSPLIDRRVLSAQVEGELKRVCATMLANEQSVDDDLAVISRYLSSHAQKDTKPTTHDKHSSFVFQPPKTYVPELAAASFLQNTSKLPTKIQAQHKQDRQESAAAAAAIVSEPLETANTKVSRQKPSFSNRENEALYEIRRKLESRPKTSAAACIDYAELTSPDQSNPTTSVPSNRTTYSTPFTSAGITPGQTSKRFSQSVPNAIGNIEIEPIETTALPKCPDDAFFLAPEQTAQARAWMAEQLTRRRRSSSQTPQDILATRPLHEFHPLQSRQNPECSRPASRAGSIRTNISNHIREYFRPGSSAGSIRSNRSISSNRSRTRQRISALKAKISSASLLSQSSSRRRPGYDDGDEYFINPKRVNLDRPLPPLPTLDSYREKPKHIGLMMKSMITPSALKRDTTNVVIDTNGVERVMTAEEEKRRKDDLARAVLEKMSTGSIGSVPASPTGVISVYREGVKLSVDDELSRPVTCGSGGGVSALPLYNRSHHAARQMQREKAAPPAHPSNPRPMGGFVKRWGGRLGWGRKTKIVAIG</sequence>
<evidence type="ECO:0000313" key="2">
    <source>
        <dbReference type="EMBL" id="KAF7508525.1"/>
    </source>
</evidence>
<dbReference type="Proteomes" id="UP000606974">
    <property type="component" value="Unassembled WGS sequence"/>
</dbReference>
<feature type="region of interest" description="Disordered" evidence="1">
    <location>
        <begin position="302"/>
        <end position="338"/>
    </location>
</feature>
<proteinExistence type="predicted"/>
<feature type="compositionally biased region" description="Polar residues" evidence="1">
    <location>
        <begin position="303"/>
        <end position="338"/>
    </location>
</feature>
<dbReference type="AlphaFoldDB" id="A0A8H7E4R1"/>
<evidence type="ECO:0000313" key="3">
    <source>
        <dbReference type="Proteomes" id="UP000606974"/>
    </source>
</evidence>
<gene>
    <name evidence="2" type="ORF">GJ744_009238</name>
</gene>
<name>A0A8H7E4R1_9EURO</name>
<dbReference type="EMBL" id="JAACFV010000053">
    <property type="protein sequence ID" value="KAF7508525.1"/>
    <property type="molecule type" value="Genomic_DNA"/>
</dbReference>
<accession>A0A8H7E4R1</accession>
<feature type="region of interest" description="Disordered" evidence="1">
    <location>
        <begin position="632"/>
        <end position="657"/>
    </location>
</feature>
<organism evidence="2 3">
    <name type="scientific">Endocarpon pusillum</name>
    <dbReference type="NCBI Taxonomy" id="364733"/>
    <lineage>
        <taxon>Eukaryota</taxon>
        <taxon>Fungi</taxon>
        <taxon>Dikarya</taxon>
        <taxon>Ascomycota</taxon>
        <taxon>Pezizomycotina</taxon>
        <taxon>Eurotiomycetes</taxon>
        <taxon>Chaetothyriomycetidae</taxon>
        <taxon>Verrucariales</taxon>
        <taxon>Verrucariaceae</taxon>
        <taxon>Endocarpon</taxon>
    </lineage>
</organism>
<comment type="caution">
    <text evidence="2">The sequence shown here is derived from an EMBL/GenBank/DDBJ whole genome shotgun (WGS) entry which is preliminary data.</text>
</comment>
<evidence type="ECO:0000256" key="1">
    <source>
        <dbReference type="SAM" id="MobiDB-lite"/>
    </source>
</evidence>
<reference evidence="2" key="1">
    <citation type="submission" date="2020-02" db="EMBL/GenBank/DDBJ databases">
        <authorList>
            <person name="Palmer J.M."/>
        </authorList>
    </citation>
    <scope>NUCLEOTIDE SEQUENCE</scope>
    <source>
        <strain evidence="2">EPUS1.4</strain>
        <tissue evidence="2">Thallus</tissue>
    </source>
</reference>
<keyword evidence="3" id="KW-1185">Reference proteome</keyword>